<reference evidence="2 4" key="1">
    <citation type="submission" date="2014-04" db="EMBL/GenBank/DDBJ databases">
        <title>Genome study of Napier grass stunt phytoplasma.</title>
        <authorList>
            <person name="Kawicha P."/>
            <person name="Dickinson M."/>
            <person name="Hodgetts J."/>
        </authorList>
    </citation>
    <scope>NUCLEOTIDE SEQUENCE [LARGE SCALE GENOMIC DNA]</scope>
    <source>
        <strain evidence="2 4">NGS-S10</strain>
    </source>
</reference>
<dbReference type="OrthoDB" id="384479at2"/>
<evidence type="ECO:0008006" key="5">
    <source>
        <dbReference type="Google" id="ProtNLM"/>
    </source>
</evidence>
<gene>
    <name evidence="1" type="ORF">AXA84_0139</name>
    <name evidence="2" type="ORF">DH96_01000</name>
</gene>
<sequence>MKRINFIVSFLKGYDIVLDIGSDHGLILKKAFDLRYIKKAIATDIRIKPLEQAKKTLIKYPVVFYLSDGFENIKDVYFDLVLICGMGPHTIINILKKSSFFQKHFLLGCQGKINYLVDWLLKNNFYIWKSYEIFDKFPYLFLKVIQQKK</sequence>
<dbReference type="AlphaFoldDB" id="A0A139JQS6"/>
<protein>
    <recommendedName>
        <fullName evidence="5">SAM-dependent methyltransferase</fullName>
    </recommendedName>
</protein>
<evidence type="ECO:0000313" key="4">
    <source>
        <dbReference type="Proteomes" id="UP000249343"/>
    </source>
</evidence>
<comment type="caution">
    <text evidence="1">The sequence shown here is derived from an EMBL/GenBank/DDBJ whole genome shotgun (WGS) entry which is preliminary data.</text>
</comment>
<organism evidence="1 3">
    <name type="scientific">Candidatus Phytoplasma oryzae</name>
    <dbReference type="NCBI Taxonomy" id="203274"/>
    <lineage>
        <taxon>Bacteria</taxon>
        <taxon>Bacillati</taxon>
        <taxon>Mycoplasmatota</taxon>
        <taxon>Mollicutes</taxon>
        <taxon>Acholeplasmatales</taxon>
        <taxon>Acholeplasmataceae</taxon>
        <taxon>Candidatus Phytoplasma</taxon>
        <taxon>16SrXI (Rice yellow dwarf group)</taxon>
    </lineage>
</organism>
<dbReference type="PANTHER" id="PTHR38451:SF1">
    <property type="entry name" value="TRNA (ADENINE(22)-N(1))-METHYLTRANSFERASE"/>
    <property type="match status" value="1"/>
</dbReference>
<keyword evidence="4" id="KW-1185">Reference proteome</keyword>
<dbReference type="EMBL" id="JHUK01000002">
    <property type="protein sequence ID" value="RAM57880.1"/>
    <property type="molecule type" value="Genomic_DNA"/>
</dbReference>
<dbReference type="InterPro" id="IPR029063">
    <property type="entry name" value="SAM-dependent_MTases_sf"/>
</dbReference>
<accession>A0A139JQS6</accession>
<dbReference type="PATRIC" id="fig|203274.3.peg.244"/>
<dbReference type="Proteomes" id="UP000249343">
    <property type="component" value="Unassembled WGS sequence"/>
</dbReference>
<evidence type="ECO:0000313" key="2">
    <source>
        <dbReference type="EMBL" id="RAM57880.1"/>
    </source>
</evidence>
<dbReference type="SUPFAM" id="SSF53335">
    <property type="entry name" value="S-adenosyl-L-methionine-dependent methyltransferases"/>
    <property type="match status" value="1"/>
</dbReference>
<proteinExistence type="predicted"/>
<dbReference type="EMBL" id="LTBM01000002">
    <property type="protein sequence ID" value="KXT29325.1"/>
    <property type="molecule type" value="Genomic_DNA"/>
</dbReference>
<dbReference type="Proteomes" id="UP000070069">
    <property type="component" value="Unassembled WGS sequence"/>
</dbReference>
<evidence type="ECO:0000313" key="1">
    <source>
        <dbReference type="EMBL" id="KXT29325.1"/>
    </source>
</evidence>
<evidence type="ECO:0000313" key="3">
    <source>
        <dbReference type="Proteomes" id="UP000070069"/>
    </source>
</evidence>
<dbReference type="Gene3D" id="3.40.50.150">
    <property type="entry name" value="Vaccinia Virus protein VP39"/>
    <property type="match status" value="1"/>
</dbReference>
<name>A0A139JQS6_9MOLU</name>
<dbReference type="Pfam" id="PF12847">
    <property type="entry name" value="Methyltransf_18"/>
    <property type="match status" value="1"/>
</dbReference>
<dbReference type="PANTHER" id="PTHR38451">
    <property type="entry name" value="TRNA (ADENINE(22)-N(1))-METHYLTRANSFERASE"/>
    <property type="match status" value="1"/>
</dbReference>
<reference evidence="1 3" key="2">
    <citation type="submission" date="2016-02" db="EMBL/GenBank/DDBJ databases">
        <title>A draft genome sequence of Candidatus Phytoplasma oryzae strain Mbita1, the causative agent of Napier Grass stunt disease in Kenya.</title>
        <authorList>
            <person name="Fischer A."/>
            <person name="Santa-Cruz I."/>
            <person name="Wambua L."/>
            <person name="Olds C."/>
            <person name="Midega C."/>
            <person name="Dickinson M."/>
            <person name="Kawicha P."/>
            <person name="Khan Z."/>
            <person name="Masiga D."/>
            <person name="Jores J."/>
            <person name="Bernd S."/>
        </authorList>
    </citation>
    <scope>NUCLEOTIDE SEQUENCE [LARGE SCALE GENOMIC DNA]</scope>
    <source>
        <strain evidence="1">Mbita1</strain>
    </source>
</reference>
<dbReference type="RefSeq" id="WP_066540048.1">
    <property type="nucleotide sequence ID" value="NZ_JHUK01000002.1"/>
</dbReference>